<name>K0RJZ4_THAOC</name>
<dbReference type="SUPFAM" id="SSF53335">
    <property type="entry name" value="S-adenosyl-L-methionine-dependent methyltransferases"/>
    <property type="match status" value="1"/>
</dbReference>
<protein>
    <recommendedName>
        <fullName evidence="6">Thiopurine S-methyltransferase</fullName>
    </recommendedName>
</protein>
<evidence type="ECO:0000256" key="1">
    <source>
        <dbReference type="ARBA" id="ARBA00022603"/>
    </source>
</evidence>
<proteinExistence type="predicted"/>
<reference evidence="4 5" key="1">
    <citation type="journal article" date="2012" name="Genome Biol.">
        <title>Genome and low-iron response of an oceanic diatom adapted to chronic iron limitation.</title>
        <authorList>
            <person name="Lommer M."/>
            <person name="Specht M."/>
            <person name="Roy A.S."/>
            <person name="Kraemer L."/>
            <person name="Andreson R."/>
            <person name="Gutowska M.A."/>
            <person name="Wolf J."/>
            <person name="Bergner S.V."/>
            <person name="Schilhabel M.B."/>
            <person name="Klostermeier U.C."/>
            <person name="Beiko R.G."/>
            <person name="Rosenstiel P."/>
            <person name="Hippler M."/>
            <person name="Laroche J."/>
        </authorList>
    </citation>
    <scope>NUCLEOTIDE SEQUENCE [LARGE SCALE GENOMIC DNA]</scope>
    <source>
        <strain evidence="4 5">CCMP1005</strain>
    </source>
</reference>
<dbReference type="InterPro" id="IPR029063">
    <property type="entry name" value="SAM-dependent_MTases_sf"/>
</dbReference>
<gene>
    <name evidence="4" type="ORF">THAOC_31989</name>
</gene>
<keyword evidence="2" id="KW-0808">Transferase</keyword>
<dbReference type="PANTHER" id="PTHR10259:SF11">
    <property type="entry name" value="THIOPURINE S-METHYLTRANSFERASE"/>
    <property type="match status" value="1"/>
</dbReference>
<evidence type="ECO:0000256" key="3">
    <source>
        <dbReference type="ARBA" id="ARBA00022691"/>
    </source>
</evidence>
<dbReference type="OrthoDB" id="276151at2759"/>
<dbReference type="EMBL" id="AGNL01045057">
    <property type="protein sequence ID" value="EJK49166.1"/>
    <property type="molecule type" value="Genomic_DNA"/>
</dbReference>
<dbReference type="InterPro" id="IPR008854">
    <property type="entry name" value="TPMT"/>
</dbReference>
<sequence length="290" mass="31660">SARADVESFWQRRYTGGQLGWHKNDVNPHLIKNLDRLLPPPSSGDEDTSPAGTSVFVPLCGKSVDLAHLADHPRVSTVVGIDIVRDAAEEFAAEHPSLGVREVVLGDVCTVGDERTGLVCDDAASAGDSGPTVQRDDITFLVGDLFYFLEMDPAARAEHTSLRSDAPDGRPAQDGQFDAVYDRASMIAVHPSLREKYASQIGDVLRPGGTMLLVTIDRRVTSSDEAKRDGPPFSIDEDEVQELYGGQGWVESVSLLEEVDDLTRDGSKERWAKKGVLQLYELVFIIQKKA</sequence>
<dbReference type="OMA" id="LWCGDFF"/>
<evidence type="ECO:0008006" key="6">
    <source>
        <dbReference type="Google" id="ProtNLM"/>
    </source>
</evidence>
<dbReference type="Pfam" id="PF05724">
    <property type="entry name" value="TPMT"/>
    <property type="match status" value="2"/>
</dbReference>
<evidence type="ECO:0000313" key="5">
    <source>
        <dbReference type="Proteomes" id="UP000266841"/>
    </source>
</evidence>
<evidence type="ECO:0000313" key="4">
    <source>
        <dbReference type="EMBL" id="EJK49166.1"/>
    </source>
</evidence>
<comment type="caution">
    <text evidence="4">The sequence shown here is derived from an EMBL/GenBank/DDBJ whole genome shotgun (WGS) entry which is preliminary data.</text>
</comment>
<dbReference type="eggNOG" id="ENOG502S9BF">
    <property type="taxonomic scope" value="Eukaryota"/>
</dbReference>
<dbReference type="Proteomes" id="UP000266841">
    <property type="component" value="Unassembled WGS sequence"/>
</dbReference>
<organism evidence="4 5">
    <name type="scientific">Thalassiosira oceanica</name>
    <name type="common">Marine diatom</name>
    <dbReference type="NCBI Taxonomy" id="159749"/>
    <lineage>
        <taxon>Eukaryota</taxon>
        <taxon>Sar</taxon>
        <taxon>Stramenopiles</taxon>
        <taxon>Ochrophyta</taxon>
        <taxon>Bacillariophyta</taxon>
        <taxon>Coscinodiscophyceae</taxon>
        <taxon>Thalassiosirophycidae</taxon>
        <taxon>Thalassiosirales</taxon>
        <taxon>Thalassiosiraceae</taxon>
        <taxon>Thalassiosira</taxon>
    </lineage>
</organism>
<dbReference type="GO" id="GO:0032259">
    <property type="term" value="P:methylation"/>
    <property type="evidence" value="ECO:0007669"/>
    <property type="project" value="UniProtKB-KW"/>
</dbReference>
<keyword evidence="3" id="KW-0949">S-adenosyl-L-methionine</keyword>
<accession>K0RJZ4</accession>
<keyword evidence="5" id="KW-1185">Reference proteome</keyword>
<dbReference type="AlphaFoldDB" id="K0RJZ4"/>
<feature type="non-terminal residue" evidence="4">
    <location>
        <position position="1"/>
    </location>
</feature>
<dbReference type="PANTHER" id="PTHR10259">
    <property type="entry name" value="THIOPURINE S-METHYLTRANSFERASE"/>
    <property type="match status" value="1"/>
</dbReference>
<keyword evidence="1" id="KW-0489">Methyltransferase</keyword>
<dbReference type="Gene3D" id="3.40.50.150">
    <property type="entry name" value="Vaccinia Virus protein VP39"/>
    <property type="match status" value="1"/>
</dbReference>
<evidence type="ECO:0000256" key="2">
    <source>
        <dbReference type="ARBA" id="ARBA00022679"/>
    </source>
</evidence>
<dbReference type="PROSITE" id="PS51585">
    <property type="entry name" value="SAM_MT_TPMT"/>
    <property type="match status" value="1"/>
</dbReference>
<dbReference type="GO" id="GO:0008119">
    <property type="term" value="F:thiopurine S-methyltransferase activity"/>
    <property type="evidence" value="ECO:0007669"/>
    <property type="project" value="TreeGrafter"/>
</dbReference>